<dbReference type="FunFam" id="3.40.1180.10:FF:000001">
    <property type="entry name" value="(2E,6E)-farnesyl-diphosphate-specific ditrans,polycis-undecaprenyl-diphosphate synthase"/>
    <property type="match status" value="1"/>
</dbReference>
<feature type="binding site" evidence="2">
    <location>
        <begin position="50"/>
        <end position="53"/>
    </location>
    <ligand>
        <name>substrate</name>
    </ligand>
</feature>
<comment type="subunit">
    <text evidence="2">Homodimer.</text>
</comment>
<dbReference type="GO" id="GO:0045547">
    <property type="term" value="F:ditrans,polycis-polyprenyl diphosphate synthase [(2E,6E)-farnesyl diphosphate specific] activity"/>
    <property type="evidence" value="ECO:0007669"/>
    <property type="project" value="TreeGrafter"/>
</dbReference>
<dbReference type="AlphaFoldDB" id="A0A8J2V194"/>
<dbReference type="PANTHER" id="PTHR10291">
    <property type="entry name" value="DEHYDRODOLICHYL DIPHOSPHATE SYNTHASE FAMILY MEMBER"/>
    <property type="match status" value="1"/>
</dbReference>
<reference evidence="3" key="1">
    <citation type="journal article" date="2014" name="Int. J. Syst. Evol. Microbiol.">
        <title>Complete genome sequence of Corynebacterium casei LMG S-19264T (=DSM 44701T), isolated from a smear-ripened cheese.</title>
        <authorList>
            <consortium name="US DOE Joint Genome Institute (JGI-PGF)"/>
            <person name="Walter F."/>
            <person name="Albersmeier A."/>
            <person name="Kalinowski J."/>
            <person name="Ruckert C."/>
        </authorList>
    </citation>
    <scope>NUCLEOTIDE SEQUENCE</scope>
    <source>
        <strain evidence="3">CGMCC 1.12921</strain>
    </source>
</reference>
<dbReference type="InterPro" id="IPR001441">
    <property type="entry name" value="UPP_synth-like"/>
</dbReference>
<keyword evidence="2" id="KW-0479">Metal-binding</keyword>
<feature type="active site" description="Proton acceptor" evidence="2">
    <location>
        <position position="97"/>
    </location>
</feature>
<dbReference type="NCBIfam" id="TIGR00055">
    <property type="entry name" value="uppS"/>
    <property type="match status" value="1"/>
</dbReference>
<feature type="binding site" evidence="2">
    <location>
        <begin position="94"/>
        <end position="96"/>
    </location>
    <ligand>
        <name>substrate</name>
    </ligand>
</feature>
<feature type="active site" evidence="2">
    <location>
        <position position="49"/>
    </location>
</feature>
<evidence type="ECO:0000313" key="3">
    <source>
        <dbReference type="EMBL" id="GGD04055.1"/>
    </source>
</evidence>
<dbReference type="EMBL" id="BMGH01000001">
    <property type="protein sequence ID" value="GGD04055.1"/>
    <property type="molecule type" value="Genomic_DNA"/>
</dbReference>
<comment type="caution">
    <text evidence="3">The sequence shown here is derived from an EMBL/GenBank/DDBJ whole genome shotgun (WGS) entry which is preliminary data.</text>
</comment>
<gene>
    <name evidence="3" type="primary">uppS</name>
    <name evidence="3" type="ORF">GCM10011342_11290</name>
</gene>
<feature type="binding site" evidence="2">
    <location>
        <position position="62"/>
    </location>
    <ligand>
        <name>substrate</name>
    </ligand>
</feature>
<keyword evidence="1 2" id="KW-0808">Transferase</keyword>
<dbReference type="NCBIfam" id="NF011405">
    <property type="entry name" value="PRK14830.1"/>
    <property type="match status" value="1"/>
</dbReference>
<feature type="binding site" evidence="2">
    <location>
        <position position="66"/>
    </location>
    <ligand>
        <name>substrate</name>
    </ligand>
</feature>
<name>A0A8J2V194_9PROT</name>
<dbReference type="Pfam" id="PF01255">
    <property type="entry name" value="Prenyltransf"/>
    <property type="match status" value="1"/>
</dbReference>
<feature type="binding site" evidence="2">
    <location>
        <position position="54"/>
    </location>
    <ligand>
        <name>substrate</name>
    </ligand>
</feature>
<keyword evidence="4" id="KW-1185">Reference proteome</keyword>
<dbReference type="SUPFAM" id="SSF64005">
    <property type="entry name" value="Undecaprenyl diphosphate synthase"/>
    <property type="match status" value="1"/>
</dbReference>
<organism evidence="3 4">
    <name type="scientific">Aquisalinus flavus</name>
    <dbReference type="NCBI Taxonomy" id="1526572"/>
    <lineage>
        <taxon>Bacteria</taxon>
        <taxon>Pseudomonadati</taxon>
        <taxon>Pseudomonadota</taxon>
        <taxon>Alphaproteobacteria</taxon>
        <taxon>Parvularculales</taxon>
        <taxon>Parvularculaceae</taxon>
        <taxon>Aquisalinus</taxon>
    </lineage>
</organism>
<dbReference type="GO" id="GO:0016094">
    <property type="term" value="P:polyprenol biosynthetic process"/>
    <property type="evidence" value="ECO:0007669"/>
    <property type="project" value="TreeGrafter"/>
</dbReference>
<evidence type="ECO:0000256" key="1">
    <source>
        <dbReference type="ARBA" id="ARBA00022679"/>
    </source>
</evidence>
<keyword evidence="2" id="KW-0460">Magnesium</keyword>
<comment type="function">
    <text evidence="2">Catalyzes the condensation of isopentenyl diphosphate (IPP) with allylic pyrophosphates generating different type of terpenoids.</text>
</comment>
<dbReference type="HAMAP" id="MF_01139">
    <property type="entry name" value="ISPT"/>
    <property type="match status" value="1"/>
</dbReference>
<evidence type="ECO:0000256" key="2">
    <source>
        <dbReference type="HAMAP-Rule" id="MF_01139"/>
    </source>
</evidence>
<feature type="binding site" evidence="2">
    <location>
        <position position="217"/>
    </location>
    <ligand>
        <name>substrate</name>
    </ligand>
</feature>
<dbReference type="CDD" id="cd00475">
    <property type="entry name" value="Cis_IPPS"/>
    <property type="match status" value="1"/>
</dbReference>
<sequence length="270" mass="30298">MAGGIAGALTGNGSAALADPVRAIAEAQSDLPKPADPDRQIRHVAIIMDGNGRWAKERGLPRVAGHREGVAAARRAIETARELGLTHLTLYSFSTENWRRPETEVRSLMELMKQFIESDLDKMVRENVRVRIIGDKETLPVDIRTLVERAERETAGNDGHTLQIAFNYGGRDELRRAVSLIARKVAEGVIKPEEITETHLSRALDTSGMPDPDLVIRTSGEHRVSNFLLWQAAYAEYVFLDAYWPDFDRTLFLDAVRQYYGRERRYGGRG</sequence>
<dbReference type="InterPro" id="IPR036424">
    <property type="entry name" value="UPP_synth-like_sf"/>
</dbReference>
<proteinExistence type="inferred from homology"/>
<dbReference type="PROSITE" id="PS01066">
    <property type="entry name" value="UPP_SYNTHASE"/>
    <property type="match status" value="1"/>
</dbReference>
<evidence type="ECO:0000313" key="4">
    <source>
        <dbReference type="Proteomes" id="UP000613582"/>
    </source>
</evidence>
<feature type="binding site" evidence="2">
    <location>
        <position position="236"/>
    </location>
    <ligand>
        <name>Mg(2+)</name>
        <dbReference type="ChEBI" id="CHEBI:18420"/>
    </ligand>
</feature>
<dbReference type="Gene3D" id="3.40.1180.10">
    <property type="entry name" value="Decaprenyl diphosphate synthase-like"/>
    <property type="match status" value="1"/>
</dbReference>
<dbReference type="InterPro" id="IPR018520">
    <property type="entry name" value="UPP_synth-like_CS"/>
</dbReference>
<accession>A0A8J2V194</accession>
<feature type="binding site" evidence="2">
    <location>
        <position position="49"/>
    </location>
    <ligand>
        <name>Mg(2+)</name>
        <dbReference type="ChEBI" id="CHEBI:18420"/>
    </ligand>
</feature>
<feature type="binding site" evidence="2">
    <location>
        <position position="100"/>
    </location>
    <ligand>
        <name>substrate</name>
    </ligand>
</feature>
<comment type="similarity">
    <text evidence="2">Belongs to the UPP synthase family.</text>
</comment>
<dbReference type="GO" id="GO:0000287">
    <property type="term" value="F:magnesium ion binding"/>
    <property type="evidence" value="ECO:0007669"/>
    <property type="project" value="UniProtKB-UniRule"/>
</dbReference>
<dbReference type="PANTHER" id="PTHR10291:SF0">
    <property type="entry name" value="DEHYDRODOLICHYL DIPHOSPHATE SYNTHASE 2"/>
    <property type="match status" value="1"/>
</dbReference>
<comment type="cofactor">
    <cofactor evidence="2">
        <name>Mg(2+)</name>
        <dbReference type="ChEBI" id="CHEBI:18420"/>
    </cofactor>
    <text evidence="2">Binds 2 magnesium ions per subunit.</text>
</comment>
<feature type="binding site" evidence="2">
    <location>
        <position position="98"/>
    </location>
    <ligand>
        <name>substrate</name>
    </ligand>
</feature>
<feature type="binding site" evidence="2">
    <location>
        <begin position="223"/>
        <end position="225"/>
    </location>
    <ligand>
        <name>substrate</name>
    </ligand>
</feature>
<protein>
    <recommendedName>
        <fullName evidence="2">Isoprenyl transferase</fullName>
        <ecNumber evidence="2">2.5.1.-</ecNumber>
    </recommendedName>
</protein>
<dbReference type="EC" id="2.5.1.-" evidence="2"/>
<dbReference type="Proteomes" id="UP000613582">
    <property type="component" value="Unassembled WGS sequence"/>
</dbReference>
<reference evidence="3" key="2">
    <citation type="submission" date="2020-09" db="EMBL/GenBank/DDBJ databases">
        <authorList>
            <person name="Sun Q."/>
            <person name="Zhou Y."/>
        </authorList>
    </citation>
    <scope>NUCLEOTIDE SEQUENCE</scope>
    <source>
        <strain evidence="3">CGMCC 1.12921</strain>
    </source>
</reference>